<feature type="compositionally biased region" description="Polar residues" evidence="1">
    <location>
        <begin position="106"/>
        <end position="118"/>
    </location>
</feature>
<keyword evidence="3" id="KW-1185">Reference proteome</keyword>
<accession>A0A565B8Y4</accession>
<evidence type="ECO:0000313" key="3">
    <source>
        <dbReference type="Proteomes" id="UP000489600"/>
    </source>
</evidence>
<evidence type="ECO:0000313" key="2">
    <source>
        <dbReference type="EMBL" id="VVA98117.1"/>
    </source>
</evidence>
<proteinExistence type="predicted"/>
<dbReference type="Proteomes" id="UP000489600">
    <property type="component" value="Unassembled WGS sequence"/>
</dbReference>
<sequence>MTRSRTKQLRKRFNLAVEAIINTMEPQDLIGLEPMPNIIPHCPEEDLIEGYTRLTISQSSQLQAPGEHKLGEPELCNTRHIDQMEQLLEENNKGMERTQDEDQAASEGSQETSCTQEHSQNELRSEASQHISALPHMHQAPTMASSSSNNQRSRPSVWIHVRLSFCAVSKINHNSVVHFFPPSTSSN</sequence>
<name>A0A565B8Y4_9BRAS</name>
<evidence type="ECO:0000256" key="1">
    <source>
        <dbReference type="SAM" id="MobiDB-lite"/>
    </source>
</evidence>
<reference evidence="2" key="1">
    <citation type="submission" date="2019-07" db="EMBL/GenBank/DDBJ databases">
        <authorList>
            <person name="Dittberner H."/>
        </authorList>
    </citation>
    <scope>NUCLEOTIDE SEQUENCE [LARGE SCALE GENOMIC DNA]</scope>
</reference>
<organism evidence="2 3">
    <name type="scientific">Arabis nemorensis</name>
    <dbReference type="NCBI Taxonomy" id="586526"/>
    <lineage>
        <taxon>Eukaryota</taxon>
        <taxon>Viridiplantae</taxon>
        <taxon>Streptophyta</taxon>
        <taxon>Embryophyta</taxon>
        <taxon>Tracheophyta</taxon>
        <taxon>Spermatophyta</taxon>
        <taxon>Magnoliopsida</taxon>
        <taxon>eudicotyledons</taxon>
        <taxon>Gunneridae</taxon>
        <taxon>Pentapetalae</taxon>
        <taxon>rosids</taxon>
        <taxon>malvids</taxon>
        <taxon>Brassicales</taxon>
        <taxon>Brassicaceae</taxon>
        <taxon>Arabideae</taxon>
        <taxon>Arabis</taxon>
    </lineage>
</organism>
<feature type="region of interest" description="Disordered" evidence="1">
    <location>
        <begin position="95"/>
        <end position="127"/>
    </location>
</feature>
<protein>
    <submittedName>
        <fullName evidence="2">Uncharacterized protein</fullName>
    </submittedName>
</protein>
<comment type="caution">
    <text evidence="2">The sequence shown here is derived from an EMBL/GenBank/DDBJ whole genome shotgun (WGS) entry which is preliminary data.</text>
</comment>
<gene>
    <name evidence="2" type="ORF">ANE_LOCUS8562</name>
</gene>
<dbReference type="AlphaFoldDB" id="A0A565B8Y4"/>
<dbReference type="EMBL" id="CABITT030000003">
    <property type="protein sequence ID" value="VVA98117.1"/>
    <property type="molecule type" value="Genomic_DNA"/>
</dbReference>